<dbReference type="EMBL" id="BONH01000058">
    <property type="protein sequence ID" value="GIG02725.1"/>
    <property type="molecule type" value="Genomic_DNA"/>
</dbReference>
<feature type="transmembrane region" description="Helical" evidence="2">
    <location>
        <begin position="169"/>
        <end position="190"/>
    </location>
</feature>
<reference evidence="4 5" key="1">
    <citation type="submission" date="2021-01" db="EMBL/GenBank/DDBJ databases">
        <title>Whole genome shotgun sequence of Catellatospora citrea NBRC 14495.</title>
        <authorList>
            <person name="Komaki H."/>
            <person name="Tamura T."/>
        </authorList>
    </citation>
    <scope>NUCLEOTIDE SEQUENCE [LARGE SCALE GENOMIC DNA]</scope>
    <source>
        <strain evidence="4 5">NBRC 14495</strain>
    </source>
</reference>
<feature type="region of interest" description="Disordered" evidence="1">
    <location>
        <begin position="1"/>
        <end position="23"/>
    </location>
</feature>
<dbReference type="SMART" id="SM00014">
    <property type="entry name" value="acidPPc"/>
    <property type="match status" value="1"/>
</dbReference>
<evidence type="ECO:0000256" key="1">
    <source>
        <dbReference type="SAM" id="MobiDB-lite"/>
    </source>
</evidence>
<evidence type="ECO:0000313" key="5">
    <source>
        <dbReference type="Proteomes" id="UP000659904"/>
    </source>
</evidence>
<keyword evidence="2" id="KW-0472">Membrane</keyword>
<dbReference type="CDD" id="cd01610">
    <property type="entry name" value="PAP2_like"/>
    <property type="match status" value="1"/>
</dbReference>
<name>A0A8J3KVL7_9ACTN</name>
<keyword evidence="5" id="KW-1185">Reference proteome</keyword>
<evidence type="ECO:0000313" key="4">
    <source>
        <dbReference type="EMBL" id="GIG02725.1"/>
    </source>
</evidence>
<dbReference type="AlphaFoldDB" id="A0A8J3KVL7"/>
<proteinExistence type="predicted"/>
<feature type="transmembrane region" description="Helical" evidence="2">
    <location>
        <begin position="226"/>
        <end position="251"/>
    </location>
</feature>
<keyword evidence="2" id="KW-1133">Transmembrane helix</keyword>
<accession>A0A8J3KVL7</accession>
<dbReference type="InterPro" id="IPR036938">
    <property type="entry name" value="PAP2/HPO_sf"/>
</dbReference>
<feature type="transmembrane region" description="Helical" evidence="2">
    <location>
        <begin position="103"/>
        <end position="122"/>
    </location>
</feature>
<feature type="transmembrane region" description="Helical" evidence="2">
    <location>
        <begin position="73"/>
        <end position="96"/>
    </location>
</feature>
<keyword evidence="2" id="KW-0812">Transmembrane</keyword>
<comment type="caution">
    <text evidence="4">The sequence shown here is derived from an EMBL/GenBank/DDBJ whole genome shotgun (WGS) entry which is preliminary data.</text>
</comment>
<feature type="domain" description="Phosphatidic acid phosphatase type 2/haloperoxidase" evidence="3">
    <location>
        <begin position="104"/>
        <end position="211"/>
    </location>
</feature>
<protein>
    <recommendedName>
        <fullName evidence="3">Phosphatidic acid phosphatase type 2/haloperoxidase domain-containing protein</fullName>
    </recommendedName>
</protein>
<dbReference type="Pfam" id="PF01569">
    <property type="entry name" value="PAP2"/>
    <property type="match status" value="1"/>
</dbReference>
<evidence type="ECO:0000259" key="3">
    <source>
        <dbReference type="SMART" id="SM00014"/>
    </source>
</evidence>
<feature type="transmembrane region" description="Helical" evidence="2">
    <location>
        <begin position="257"/>
        <end position="279"/>
    </location>
</feature>
<sequence>MPTTTARTDSPGTSTGPRRDRVSPLVRARRLTPACAVATFVVYLAAVQTQAGQAFEDATLDGGARGTGSLAELLSLALLELTPLVALVLLAGVVLLGRRRGRFVVLLGLALVVLSVGIVQVLQETLTRPVLLDSGYRRADQSFPSGHTALALSTYAATLLAVPARHRRLAVCLAGPWALGVCLAVVTSGWHRPSDVLGAALIVLGVAAAAYGCAARAAVRAARPVFAVVARAMLAACLLPVAAATASLLLATAGPSAFSLGRAAILAGGSWTLLGLWWLARRADAGDRSGGADAATG</sequence>
<dbReference type="InterPro" id="IPR000326">
    <property type="entry name" value="PAP2/HPO"/>
</dbReference>
<organism evidence="4 5">
    <name type="scientific">Catellatospora citrea</name>
    <dbReference type="NCBI Taxonomy" id="53366"/>
    <lineage>
        <taxon>Bacteria</taxon>
        <taxon>Bacillati</taxon>
        <taxon>Actinomycetota</taxon>
        <taxon>Actinomycetes</taxon>
        <taxon>Micromonosporales</taxon>
        <taxon>Micromonosporaceae</taxon>
        <taxon>Catellatospora</taxon>
    </lineage>
</organism>
<dbReference type="Proteomes" id="UP000659904">
    <property type="component" value="Unassembled WGS sequence"/>
</dbReference>
<feature type="transmembrane region" description="Helical" evidence="2">
    <location>
        <begin position="31"/>
        <end position="53"/>
    </location>
</feature>
<dbReference type="Gene3D" id="1.20.144.10">
    <property type="entry name" value="Phosphatidic acid phosphatase type 2/haloperoxidase"/>
    <property type="match status" value="1"/>
</dbReference>
<evidence type="ECO:0000256" key="2">
    <source>
        <dbReference type="SAM" id="Phobius"/>
    </source>
</evidence>
<gene>
    <name evidence="4" type="ORF">Cci01nite_78180</name>
</gene>
<feature type="transmembrane region" description="Helical" evidence="2">
    <location>
        <begin position="142"/>
        <end position="162"/>
    </location>
</feature>
<feature type="transmembrane region" description="Helical" evidence="2">
    <location>
        <begin position="196"/>
        <end position="214"/>
    </location>
</feature>
<dbReference type="SUPFAM" id="SSF48317">
    <property type="entry name" value="Acid phosphatase/Vanadium-dependent haloperoxidase"/>
    <property type="match status" value="1"/>
</dbReference>
<feature type="compositionally biased region" description="Polar residues" evidence="1">
    <location>
        <begin position="1"/>
        <end position="16"/>
    </location>
</feature>